<dbReference type="GO" id="GO:0006935">
    <property type="term" value="P:chemotaxis"/>
    <property type="evidence" value="ECO:0007669"/>
    <property type="project" value="InterPro"/>
</dbReference>
<comment type="similarity">
    <text evidence="3">Belongs to the methyl-accepting chemotaxis (MCP) protein family.</text>
</comment>
<dbReference type="AlphaFoldDB" id="A0A0M2V2T0"/>
<dbReference type="SMART" id="SM00304">
    <property type="entry name" value="HAMP"/>
    <property type="match status" value="2"/>
</dbReference>
<dbReference type="PRINTS" id="PR00260">
    <property type="entry name" value="CHEMTRNSDUCR"/>
</dbReference>
<proteinExistence type="inferred from homology"/>
<comment type="subcellular location">
    <subcellularLocation>
        <location evidence="1">Membrane</location>
    </subcellularLocation>
</comment>
<dbReference type="SMART" id="SM00283">
    <property type="entry name" value="MA"/>
    <property type="match status" value="1"/>
</dbReference>
<organism evidence="9 10">
    <name type="scientific">Arsukibacterium ikkense</name>
    <dbReference type="NCBI Taxonomy" id="336831"/>
    <lineage>
        <taxon>Bacteria</taxon>
        <taxon>Pseudomonadati</taxon>
        <taxon>Pseudomonadota</taxon>
        <taxon>Gammaproteobacteria</taxon>
        <taxon>Chromatiales</taxon>
        <taxon>Chromatiaceae</taxon>
        <taxon>Arsukibacterium</taxon>
    </lineage>
</organism>
<dbReference type="EMBL" id="LAHO01000014">
    <property type="protein sequence ID" value="KKO44694.1"/>
    <property type="molecule type" value="Genomic_DNA"/>
</dbReference>
<dbReference type="InterPro" id="IPR004090">
    <property type="entry name" value="Chemotax_Me-accpt_rcpt"/>
</dbReference>
<dbReference type="PROSITE" id="PS50885">
    <property type="entry name" value="HAMP"/>
    <property type="match status" value="1"/>
</dbReference>
<keyword evidence="10" id="KW-1185">Reference proteome</keyword>
<dbReference type="InterPro" id="IPR003660">
    <property type="entry name" value="HAMP_dom"/>
</dbReference>
<name>A0A0M2V2T0_9GAMM</name>
<dbReference type="PROSITE" id="PS50111">
    <property type="entry name" value="CHEMOTAXIS_TRANSDUC_2"/>
    <property type="match status" value="1"/>
</dbReference>
<keyword evidence="6" id="KW-0472">Membrane</keyword>
<dbReference type="PATRIC" id="fig|336831.14.peg.1464"/>
<evidence type="ECO:0000256" key="1">
    <source>
        <dbReference type="ARBA" id="ARBA00004370"/>
    </source>
</evidence>
<feature type="transmembrane region" description="Helical" evidence="6">
    <location>
        <begin position="176"/>
        <end position="200"/>
    </location>
</feature>
<dbReference type="PANTHER" id="PTHR32089:SF120">
    <property type="entry name" value="METHYL-ACCEPTING CHEMOTAXIS PROTEIN TLPQ"/>
    <property type="match status" value="1"/>
</dbReference>
<evidence type="ECO:0000313" key="10">
    <source>
        <dbReference type="Proteomes" id="UP000034228"/>
    </source>
</evidence>
<dbReference type="STRING" id="336831.WG68_14190"/>
<comment type="caution">
    <text evidence="9">The sequence shown here is derived from an EMBL/GenBank/DDBJ whole genome shotgun (WGS) entry which is preliminary data.</text>
</comment>
<keyword evidence="5" id="KW-0175">Coiled coil</keyword>
<dbReference type="SUPFAM" id="SSF58104">
    <property type="entry name" value="Methyl-accepting chemotaxis protein (MCP) signaling domain"/>
    <property type="match status" value="1"/>
</dbReference>
<reference evidence="9 10" key="1">
    <citation type="submission" date="2015-03" db="EMBL/GenBank/DDBJ databases">
        <title>Draft genome sequences of two protease-producing strains of Arsukibacterium isolated from two cold and alkaline environments.</title>
        <authorList>
            <person name="Lylloff J.E."/>
            <person name="Skov L.B."/>
            <person name="Jepsen M."/>
            <person name="Hallin P.F."/>
            <person name="Sorensen S.J."/>
            <person name="Stougaard P."/>
            <person name="Glaring M.A."/>
        </authorList>
    </citation>
    <scope>NUCLEOTIDE SEQUENCE [LARGE SCALE GENOMIC DNA]</scope>
    <source>
        <strain evidence="9 10">GCM72</strain>
    </source>
</reference>
<dbReference type="RefSeq" id="WP_046558366.1">
    <property type="nucleotide sequence ID" value="NZ_LAHO01000014.1"/>
</dbReference>
<evidence type="ECO:0000313" key="9">
    <source>
        <dbReference type="EMBL" id="KKO44694.1"/>
    </source>
</evidence>
<accession>A0A0M2V2T0</accession>
<evidence type="ECO:0000259" key="8">
    <source>
        <dbReference type="PROSITE" id="PS50885"/>
    </source>
</evidence>
<keyword evidence="2 4" id="KW-0807">Transducer</keyword>
<feature type="transmembrane region" description="Helical" evidence="6">
    <location>
        <begin position="17"/>
        <end position="39"/>
    </location>
</feature>
<evidence type="ECO:0000259" key="7">
    <source>
        <dbReference type="PROSITE" id="PS50111"/>
    </source>
</evidence>
<dbReference type="CDD" id="cd11386">
    <property type="entry name" value="MCP_signal"/>
    <property type="match status" value="1"/>
</dbReference>
<evidence type="ECO:0000256" key="3">
    <source>
        <dbReference type="ARBA" id="ARBA00029447"/>
    </source>
</evidence>
<dbReference type="PANTHER" id="PTHR32089">
    <property type="entry name" value="METHYL-ACCEPTING CHEMOTAXIS PROTEIN MCPB"/>
    <property type="match status" value="1"/>
</dbReference>
<dbReference type="Pfam" id="PF00672">
    <property type="entry name" value="HAMP"/>
    <property type="match status" value="1"/>
</dbReference>
<sequence>MSAISTFTQNLSVRAKLFTGFALVLIILIISSVMSYNALNSMTSRFSVVNDVRETNLLISEARQQEKNFLLRNDRQYILQATELSSRAKRLGEHSLSMFTHPESMHLMQQMLDNITLYQQLLSQLASLDLQTAQTELQAIEQQIVAVARAADDAGSRSVENQLVIMEQESNHLERLIIIAAIIAVLLGITAAIIITQMVVTPLQQVVQVAEKIAAGDITEDLPTDRHDEPGQLMQAMQKMSISLRALINNLTAGIAQLATATEEMAAISEQNAAGVNQQKQETEQVATAMNEMAATVQEVARSAEDASTAATESSGQATLGQQIVQKTIGQIKALAHEVSTSAAAIGELKEQTNNIGSVLDVIKSIADQTNLLALNAAIEAARAGEAGRGFSVVAEEVRALAFRTQESTGQIEQLITNLQQKAEASVSNMHKSSGLADNTLESADDAGDAIQAINTAVTSIQQMNQQIAAAALEQSTVAEEINRSIFSIRDVAEQSATASEETAAASNDLSRLGTELQQLASQFKVA</sequence>
<gene>
    <name evidence="9" type="ORF">WG68_14190</name>
</gene>
<dbReference type="Gene3D" id="6.10.340.10">
    <property type="match status" value="1"/>
</dbReference>
<dbReference type="Pfam" id="PF00015">
    <property type="entry name" value="MCPsignal"/>
    <property type="match status" value="1"/>
</dbReference>
<dbReference type="GO" id="GO:0004888">
    <property type="term" value="F:transmembrane signaling receptor activity"/>
    <property type="evidence" value="ECO:0007669"/>
    <property type="project" value="InterPro"/>
</dbReference>
<dbReference type="FunFam" id="1.10.287.950:FF:000001">
    <property type="entry name" value="Methyl-accepting chemotaxis sensory transducer"/>
    <property type="match status" value="1"/>
</dbReference>
<dbReference type="Proteomes" id="UP000034228">
    <property type="component" value="Unassembled WGS sequence"/>
</dbReference>
<feature type="coiled-coil region" evidence="5">
    <location>
        <begin position="123"/>
        <end position="150"/>
    </location>
</feature>
<dbReference type="Gene3D" id="1.10.287.950">
    <property type="entry name" value="Methyl-accepting chemotaxis protein"/>
    <property type="match status" value="1"/>
</dbReference>
<evidence type="ECO:0000256" key="2">
    <source>
        <dbReference type="ARBA" id="ARBA00023224"/>
    </source>
</evidence>
<dbReference type="GO" id="GO:0007165">
    <property type="term" value="P:signal transduction"/>
    <property type="evidence" value="ECO:0007669"/>
    <property type="project" value="UniProtKB-KW"/>
</dbReference>
<evidence type="ECO:0000256" key="5">
    <source>
        <dbReference type="SAM" id="Coils"/>
    </source>
</evidence>
<feature type="domain" description="Methyl-accepting transducer" evidence="7">
    <location>
        <begin position="254"/>
        <end position="490"/>
    </location>
</feature>
<keyword evidence="6" id="KW-1133">Transmembrane helix</keyword>
<feature type="domain" description="HAMP" evidence="8">
    <location>
        <begin position="197"/>
        <end position="249"/>
    </location>
</feature>
<evidence type="ECO:0000256" key="6">
    <source>
        <dbReference type="SAM" id="Phobius"/>
    </source>
</evidence>
<dbReference type="GO" id="GO:0016020">
    <property type="term" value="C:membrane"/>
    <property type="evidence" value="ECO:0007669"/>
    <property type="project" value="UniProtKB-SubCell"/>
</dbReference>
<dbReference type="InterPro" id="IPR004089">
    <property type="entry name" value="MCPsignal_dom"/>
</dbReference>
<evidence type="ECO:0000256" key="4">
    <source>
        <dbReference type="PROSITE-ProRule" id="PRU00284"/>
    </source>
</evidence>
<dbReference type="OrthoDB" id="9781845at2"/>
<protein>
    <submittedName>
        <fullName evidence="9">Chemotaxis protein</fullName>
    </submittedName>
</protein>
<dbReference type="CDD" id="cd06225">
    <property type="entry name" value="HAMP"/>
    <property type="match status" value="1"/>
</dbReference>
<keyword evidence="6" id="KW-0812">Transmembrane</keyword>